<feature type="region of interest" description="Disordered" evidence="1">
    <location>
        <begin position="112"/>
        <end position="179"/>
    </location>
</feature>
<dbReference type="Proteomes" id="UP001221142">
    <property type="component" value="Unassembled WGS sequence"/>
</dbReference>
<proteinExistence type="predicted"/>
<feature type="compositionally biased region" description="Polar residues" evidence="1">
    <location>
        <begin position="234"/>
        <end position="249"/>
    </location>
</feature>
<reference evidence="3" key="1">
    <citation type="submission" date="2023-03" db="EMBL/GenBank/DDBJ databases">
        <title>Massive genome expansion in bonnet fungi (Mycena s.s.) driven by repeated elements and novel gene families across ecological guilds.</title>
        <authorList>
            <consortium name="Lawrence Berkeley National Laboratory"/>
            <person name="Harder C.B."/>
            <person name="Miyauchi S."/>
            <person name="Viragh M."/>
            <person name="Kuo A."/>
            <person name="Thoen E."/>
            <person name="Andreopoulos B."/>
            <person name="Lu D."/>
            <person name="Skrede I."/>
            <person name="Drula E."/>
            <person name="Henrissat B."/>
            <person name="Morin E."/>
            <person name="Kohler A."/>
            <person name="Barry K."/>
            <person name="LaButti K."/>
            <person name="Morin E."/>
            <person name="Salamov A."/>
            <person name="Lipzen A."/>
            <person name="Mereny Z."/>
            <person name="Hegedus B."/>
            <person name="Baldrian P."/>
            <person name="Stursova M."/>
            <person name="Weitz H."/>
            <person name="Taylor A."/>
            <person name="Grigoriev I.V."/>
            <person name="Nagy L.G."/>
            <person name="Martin F."/>
            <person name="Kauserud H."/>
        </authorList>
    </citation>
    <scope>NUCLEOTIDE SEQUENCE</scope>
    <source>
        <strain evidence="3">9284</strain>
    </source>
</reference>
<evidence type="ECO:0000313" key="4">
    <source>
        <dbReference type="Proteomes" id="UP001221142"/>
    </source>
</evidence>
<dbReference type="EMBL" id="JARKIF010000010">
    <property type="protein sequence ID" value="KAJ7628526.1"/>
    <property type="molecule type" value="Genomic_DNA"/>
</dbReference>
<dbReference type="AlphaFoldDB" id="A0AAD7BRF0"/>
<evidence type="ECO:0000256" key="2">
    <source>
        <dbReference type="SAM" id="Phobius"/>
    </source>
</evidence>
<protein>
    <submittedName>
        <fullName evidence="3">Uncharacterized protein</fullName>
    </submittedName>
</protein>
<keyword evidence="2" id="KW-0812">Transmembrane</keyword>
<feature type="region of interest" description="Disordered" evidence="1">
    <location>
        <begin position="225"/>
        <end position="260"/>
    </location>
</feature>
<keyword evidence="2" id="KW-0472">Membrane</keyword>
<evidence type="ECO:0000256" key="1">
    <source>
        <dbReference type="SAM" id="MobiDB-lite"/>
    </source>
</evidence>
<evidence type="ECO:0000313" key="3">
    <source>
        <dbReference type="EMBL" id="KAJ7628526.1"/>
    </source>
</evidence>
<sequence length="461" mass="50802">MPAFWRRKDDSPAPRGRIDKAAIGNPVLKVIPRRFEIYADNYTRAPTPVARSFSRRSDSSGGLPPKYPLIRSYSLPTPAAADDSVSAPAITSRANSCSAPLHLDIPSRPLSPIREQSCVSPMSPLSLRTPSEENARQTSSKIPDTPPTIPELKLGPYFPGPHPSQEGDGPPRRPPKALMMPTSLRSSVYHSGGATSSTGSLHAESFVTARSTSHPILDLEPIPFVDVDPEAPRSGSTASSTLPVSQSETGGARLERRGTAASCATTTTSLRLKRLAPCERGITPAFCAFWLGFLFPPAWWVGGWYFTFFAETPAGRTLWEHYVGRTRWWGVVTCGRRGKTKQSQTQNGPKLLLLPRWVGANNISPSLSGISYYYPFVSRPPGHVSTSPPPFGFRRLHALFDELTRSKLERVKRERESARRIIDPWIQRCRRALCYWLSACLLFVLGMIGWSFAVGAGKSRY</sequence>
<accession>A0AAD7BRF0</accession>
<comment type="caution">
    <text evidence="3">The sequence shown here is derived from an EMBL/GenBank/DDBJ whole genome shotgun (WGS) entry which is preliminary data.</text>
</comment>
<keyword evidence="4" id="KW-1185">Reference proteome</keyword>
<keyword evidence="2" id="KW-1133">Transmembrane helix</keyword>
<organism evidence="3 4">
    <name type="scientific">Roridomyces roridus</name>
    <dbReference type="NCBI Taxonomy" id="1738132"/>
    <lineage>
        <taxon>Eukaryota</taxon>
        <taxon>Fungi</taxon>
        <taxon>Dikarya</taxon>
        <taxon>Basidiomycota</taxon>
        <taxon>Agaricomycotina</taxon>
        <taxon>Agaricomycetes</taxon>
        <taxon>Agaricomycetidae</taxon>
        <taxon>Agaricales</taxon>
        <taxon>Marasmiineae</taxon>
        <taxon>Mycenaceae</taxon>
        <taxon>Roridomyces</taxon>
    </lineage>
</organism>
<gene>
    <name evidence="3" type="ORF">FB45DRAFT_39745</name>
</gene>
<feature type="transmembrane region" description="Helical" evidence="2">
    <location>
        <begin position="435"/>
        <end position="456"/>
    </location>
</feature>
<name>A0AAD7BRF0_9AGAR</name>